<dbReference type="AlphaFoldDB" id="A0A1C6H7G7"/>
<sequence length="269" mass="29870">MDHRQQRADQLKRQMTIDCENCCGLCCVALYCARSEGFPADKPAGVPCQHLQRDFRCAIHQKLAQKKYTGCMAFDCMGAGQRATALAGGLPAGRAEQERLSAAFLQLWQLYQVCWYLAEASILPAAQPLWEQLDRALDELCRLVSLPLLPLLQVDVERCRTDANQLLKRAVAMACKKMDGKYPGIYLGRDLRRRTLRERDLSMALLIAADLRGCDLSGTSLLGADLRDCDLRGADLHSSLFLLQGQLNAARGDSSTRLPAGLCRPVSWQ</sequence>
<proteinExistence type="predicted"/>
<gene>
    <name evidence="1" type="ORF">SAMEA3545359_00718</name>
</gene>
<protein>
    <submittedName>
        <fullName evidence="1">Uncharacterized protein conserved in bacteria</fullName>
    </submittedName>
</protein>
<dbReference type="Gene3D" id="2.160.20.80">
    <property type="entry name" value="E3 ubiquitin-protein ligase SopA"/>
    <property type="match status" value="1"/>
</dbReference>
<organism evidence="1">
    <name type="scientific">uncultured Anaerotruncus sp</name>
    <dbReference type="NCBI Taxonomy" id="905011"/>
    <lineage>
        <taxon>Bacteria</taxon>
        <taxon>Bacillati</taxon>
        <taxon>Bacillota</taxon>
        <taxon>Clostridia</taxon>
        <taxon>Eubacteriales</taxon>
        <taxon>Oscillospiraceae</taxon>
        <taxon>Anaerotruncus</taxon>
        <taxon>environmental samples</taxon>
    </lineage>
</organism>
<reference evidence="1" key="1">
    <citation type="submission" date="2015-09" db="EMBL/GenBank/DDBJ databases">
        <authorList>
            <consortium name="Pathogen Informatics"/>
        </authorList>
    </citation>
    <scope>NUCLEOTIDE SEQUENCE</scope>
    <source>
        <strain evidence="1">2789STDY5834896</strain>
    </source>
</reference>
<name>A0A1C6H7G7_9FIRM</name>
<accession>A0A1C6H7G7</accession>
<dbReference type="InterPro" id="IPR001646">
    <property type="entry name" value="5peptide_repeat"/>
</dbReference>
<evidence type="ECO:0000313" key="1">
    <source>
        <dbReference type="EMBL" id="SCJ53569.1"/>
    </source>
</evidence>
<dbReference type="Pfam" id="PF00805">
    <property type="entry name" value="Pentapeptide"/>
    <property type="match status" value="1"/>
</dbReference>
<dbReference type="EMBL" id="FMHG01000001">
    <property type="protein sequence ID" value="SCJ53569.1"/>
    <property type="molecule type" value="Genomic_DNA"/>
</dbReference>
<dbReference type="SUPFAM" id="SSF141571">
    <property type="entry name" value="Pentapeptide repeat-like"/>
    <property type="match status" value="1"/>
</dbReference>